<feature type="domain" description="Ubiquitin-like" evidence="2">
    <location>
        <begin position="63"/>
        <end position="124"/>
    </location>
</feature>
<evidence type="ECO:0000313" key="4">
    <source>
        <dbReference type="Proteomes" id="UP000758155"/>
    </source>
</evidence>
<dbReference type="SUPFAM" id="SSF54236">
    <property type="entry name" value="Ubiquitin-like"/>
    <property type="match status" value="1"/>
</dbReference>
<gene>
    <name evidence="3" type="ORF">E8E12_002687</name>
</gene>
<dbReference type="InterPro" id="IPR000626">
    <property type="entry name" value="Ubiquitin-like_dom"/>
</dbReference>
<dbReference type="Gene3D" id="3.10.20.90">
    <property type="entry name" value="Phosphatidylinositol 3-kinase Catalytic Subunit, Chain A, domain 1"/>
    <property type="match status" value="1"/>
</dbReference>
<dbReference type="OrthoDB" id="5366541at2759"/>
<reference evidence="3" key="1">
    <citation type="submission" date="2019-04" db="EMBL/GenBank/DDBJ databases">
        <title>Sequencing of skin fungus with MAO and IRED activity.</title>
        <authorList>
            <person name="Marsaioli A.J."/>
            <person name="Bonatto J.M.C."/>
            <person name="Reis Junior O."/>
        </authorList>
    </citation>
    <scope>NUCLEOTIDE SEQUENCE</scope>
    <source>
        <strain evidence="3">28M1</strain>
    </source>
</reference>
<dbReference type="CDD" id="cd17039">
    <property type="entry name" value="Ubl_ubiquitin_like"/>
    <property type="match status" value="1"/>
</dbReference>
<accession>A0A9P4WPN7</accession>
<dbReference type="EMBL" id="SWKV01000038">
    <property type="protein sequence ID" value="KAF3038087.1"/>
    <property type="molecule type" value="Genomic_DNA"/>
</dbReference>
<feature type="region of interest" description="Disordered" evidence="1">
    <location>
        <begin position="150"/>
        <end position="172"/>
    </location>
</feature>
<dbReference type="InterPro" id="IPR029071">
    <property type="entry name" value="Ubiquitin-like_domsf"/>
</dbReference>
<dbReference type="InterPro" id="IPR024737">
    <property type="entry name" value="Get5_N"/>
</dbReference>
<dbReference type="Proteomes" id="UP000758155">
    <property type="component" value="Unassembled WGS sequence"/>
</dbReference>
<dbReference type="Gene3D" id="1.10.286.70">
    <property type="entry name" value="Get5 dimerization domain"/>
    <property type="match status" value="1"/>
</dbReference>
<evidence type="ECO:0000259" key="2">
    <source>
        <dbReference type="PROSITE" id="PS50053"/>
    </source>
</evidence>
<comment type="caution">
    <text evidence="3">The sequence shown here is derived from an EMBL/GenBank/DDBJ whole genome shotgun (WGS) entry which is preliminary data.</text>
</comment>
<dbReference type="InterPro" id="IPR049256">
    <property type="entry name" value="Get5_C"/>
</dbReference>
<organism evidence="3 4">
    <name type="scientific">Didymella heteroderae</name>
    <dbReference type="NCBI Taxonomy" id="1769908"/>
    <lineage>
        <taxon>Eukaryota</taxon>
        <taxon>Fungi</taxon>
        <taxon>Dikarya</taxon>
        <taxon>Ascomycota</taxon>
        <taxon>Pezizomycotina</taxon>
        <taxon>Dothideomycetes</taxon>
        <taxon>Pleosporomycetidae</taxon>
        <taxon>Pleosporales</taxon>
        <taxon>Pleosporineae</taxon>
        <taxon>Didymellaceae</taxon>
        <taxon>Didymella</taxon>
    </lineage>
</organism>
<feature type="compositionally biased region" description="Low complexity" evidence="1">
    <location>
        <begin position="150"/>
        <end position="163"/>
    </location>
</feature>
<protein>
    <recommendedName>
        <fullName evidence="2">Ubiquitin-like domain-containing protein</fullName>
    </recommendedName>
</protein>
<proteinExistence type="predicted"/>
<feature type="region of interest" description="Disordered" evidence="1">
    <location>
        <begin position="36"/>
        <end position="60"/>
    </location>
</feature>
<sequence>MSELAFCKTFLGAIDSRPVKLSSDYVSDPRTYPATGVPILPRLPQGHPQRPAPKASQDASSTISITLKPMKPSTPTLPLSAIDASKTSVYDLKSQYATATSIPAAKIKILYKKKPVTDSKLVSEIIGADAGADVEFGVMVMGGAAAATPSESPVASPAAAAPSESDKGLAAVDPGADTAAVGGAAAVGPSGKEVVATDEFWGDLNNFVLQRIKDEHEGERLVGVFRKAWESDR</sequence>
<dbReference type="PROSITE" id="PS50053">
    <property type="entry name" value="UBIQUITIN_2"/>
    <property type="match status" value="1"/>
</dbReference>
<dbReference type="Pfam" id="PF17183">
    <property type="entry name" value="Get5_C"/>
    <property type="match status" value="1"/>
</dbReference>
<name>A0A9P4WPN7_9PLEO</name>
<dbReference type="AlphaFoldDB" id="A0A9P4WPN7"/>
<keyword evidence="4" id="KW-1185">Reference proteome</keyword>
<evidence type="ECO:0000256" key="1">
    <source>
        <dbReference type="SAM" id="MobiDB-lite"/>
    </source>
</evidence>
<evidence type="ECO:0000313" key="3">
    <source>
        <dbReference type="EMBL" id="KAF3038087.1"/>
    </source>
</evidence>
<dbReference type="Pfam" id="PF12754">
    <property type="entry name" value="Get5_N"/>
    <property type="match status" value="1"/>
</dbReference>